<dbReference type="Gene3D" id="2.30.42.10">
    <property type="match status" value="1"/>
</dbReference>
<reference evidence="4" key="2">
    <citation type="submission" date="2015-06" db="UniProtKB">
        <authorList>
            <consortium name="EnsemblMetazoa"/>
        </authorList>
    </citation>
    <scope>IDENTIFICATION</scope>
</reference>
<dbReference type="PROSITE" id="PS50106">
    <property type="entry name" value="PDZ"/>
    <property type="match status" value="1"/>
</dbReference>
<dbReference type="EnsemblMetazoa" id="tetur23g00190.1">
    <property type="protein sequence ID" value="tetur23g00190.1"/>
    <property type="gene ID" value="tetur23g00190"/>
</dbReference>
<organism evidence="4 5">
    <name type="scientific">Tetranychus urticae</name>
    <name type="common">Two-spotted spider mite</name>
    <dbReference type="NCBI Taxonomy" id="32264"/>
    <lineage>
        <taxon>Eukaryota</taxon>
        <taxon>Metazoa</taxon>
        <taxon>Ecdysozoa</taxon>
        <taxon>Arthropoda</taxon>
        <taxon>Chelicerata</taxon>
        <taxon>Arachnida</taxon>
        <taxon>Acari</taxon>
        <taxon>Acariformes</taxon>
        <taxon>Trombidiformes</taxon>
        <taxon>Prostigmata</taxon>
        <taxon>Eleutherengona</taxon>
        <taxon>Raphignathae</taxon>
        <taxon>Tetranychoidea</taxon>
        <taxon>Tetranychidae</taxon>
        <taxon>Tetranychus</taxon>
    </lineage>
</organism>
<dbReference type="SUPFAM" id="SSF50156">
    <property type="entry name" value="PDZ domain-like"/>
    <property type="match status" value="1"/>
</dbReference>
<sequence length="552" mass="61127">MISFPFVYSFLEEAYLSVTPQNFLGAKKVLTSGHNDHVFIHYSDHGATALVYMHDNKITSSLLKIRLPEYCQQSKVAEQNDNNESSNIRRSEVYISLLEPGGLAERSGLIKIGDQILEINGSEVANLDEAKSILSRREISSFSLLIGRPNVLIMIIPSSSEGGDVNHVSIVDCSQEFYILSLDPNKGKPEIGNNYALASVVNDQGNKSSSGMSNGVYDGYTQLMQIQQMILAQLTMRSSFSGQDSASYSFENSLEGKRQMLSHEKYRDIQYLKHSLYSEIDNNNNDGKTGTNGAVYDEHCHYASTEIVSTPTQPPKNVFKPKPSPPEVNSKPVSKLPAADLLPEIGLPTTLPTPPTSSVTNMSNRPSSFKPGLTARSPMENKHLIETEEVTKNTYRDHLISNTPNLKTFSNSKQEILNNNQIGKEDKEVTTEEKGTQIESDAAGLMSCESCPTCCKSLKTTDDKGLQHLETFQPYQMHLNRPILIPGVIENKRTLNLPIPVKIPVVPNLSSNNTASNNKHVNKNTREEKENIYSTIGPTTTMYTTKANLDQC</sequence>
<dbReference type="Gene3D" id="3.40.50.1460">
    <property type="match status" value="1"/>
</dbReference>
<dbReference type="InterPro" id="IPR001478">
    <property type="entry name" value="PDZ"/>
</dbReference>
<comment type="similarity">
    <text evidence="1">Belongs to the peptidase C13 family.</text>
</comment>
<feature type="domain" description="PDZ" evidence="3">
    <location>
        <begin position="93"/>
        <end position="134"/>
    </location>
</feature>
<dbReference type="GO" id="GO:0006508">
    <property type="term" value="P:proteolysis"/>
    <property type="evidence" value="ECO:0007669"/>
    <property type="project" value="InterPro"/>
</dbReference>
<dbReference type="Pfam" id="PF00595">
    <property type="entry name" value="PDZ"/>
    <property type="match status" value="1"/>
</dbReference>
<evidence type="ECO:0000313" key="5">
    <source>
        <dbReference type="Proteomes" id="UP000015104"/>
    </source>
</evidence>
<proteinExistence type="inferred from homology"/>
<dbReference type="Proteomes" id="UP000015104">
    <property type="component" value="Unassembled WGS sequence"/>
</dbReference>
<evidence type="ECO:0000256" key="2">
    <source>
        <dbReference type="SAM" id="MobiDB-lite"/>
    </source>
</evidence>
<dbReference type="AlphaFoldDB" id="T1KVD0"/>
<name>T1KVD0_TETUR</name>
<evidence type="ECO:0000313" key="4">
    <source>
        <dbReference type="EnsemblMetazoa" id="tetur23g00190.1"/>
    </source>
</evidence>
<evidence type="ECO:0000256" key="1">
    <source>
        <dbReference type="ARBA" id="ARBA00009941"/>
    </source>
</evidence>
<dbReference type="STRING" id="32264.T1KVD0"/>
<dbReference type="GO" id="GO:0008233">
    <property type="term" value="F:peptidase activity"/>
    <property type="evidence" value="ECO:0007669"/>
    <property type="project" value="InterPro"/>
</dbReference>
<dbReference type="InterPro" id="IPR001096">
    <property type="entry name" value="Peptidase_C13"/>
</dbReference>
<dbReference type="SMART" id="SM00228">
    <property type="entry name" value="PDZ"/>
    <property type="match status" value="1"/>
</dbReference>
<keyword evidence="5" id="KW-1185">Reference proteome</keyword>
<dbReference type="HOGENOM" id="CLU_493761_0_0_1"/>
<accession>T1KVD0</accession>
<dbReference type="Pfam" id="PF01650">
    <property type="entry name" value="Peptidase_C13"/>
    <property type="match status" value="1"/>
</dbReference>
<evidence type="ECO:0000259" key="3">
    <source>
        <dbReference type="PROSITE" id="PS50106"/>
    </source>
</evidence>
<reference evidence="5" key="1">
    <citation type="submission" date="2011-08" db="EMBL/GenBank/DDBJ databases">
        <authorList>
            <person name="Rombauts S."/>
        </authorList>
    </citation>
    <scope>NUCLEOTIDE SEQUENCE</scope>
    <source>
        <strain evidence="5">London</strain>
    </source>
</reference>
<feature type="region of interest" description="Disordered" evidence="2">
    <location>
        <begin position="350"/>
        <end position="375"/>
    </location>
</feature>
<dbReference type="EMBL" id="CAEY01000611">
    <property type="status" value="NOT_ANNOTATED_CDS"/>
    <property type="molecule type" value="Genomic_DNA"/>
</dbReference>
<dbReference type="InterPro" id="IPR036034">
    <property type="entry name" value="PDZ_sf"/>
</dbReference>
<feature type="region of interest" description="Disordered" evidence="2">
    <location>
        <begin position="308"/>
        <end position="333"/>
    </location>
</feature>
<feature type="compositionally biased region" description="Polar residues" evidence="2">
    <location>
        <begin position="357"/>
        <end position="367"/>
    </location>
</feature>
<protein>
    <recommendedName>
        <fullName evidence="3">PDZ domain-containing protein</fullName>
    </recommendedName>
</protein>